<dbReference type="Gene3D" id="1.10.3720.10">
    <property type="entry name" value="MetI-like"/>
    <property type="match status" value="1"/>
</dbReference>
<feature type="transmembrane region" description="Helical" evidence="7">
    <location>
        <begin position="256"/>
        <end position="277"/>
    </location>
</feature>
<evidence type="ECO:0000256" key="7">
    <source>
        <dbReference type="RuleBase" id="RU363032"/>
    </source>
</evidence>
<dbReference type="SUPFAM" id="SSF161098">
    <property type="entry name" value="MetI-like"/>
    <property type="match status" value="1"/>
</dbReference>
<feature type="domain" description="ABC transmembrane type-1" evidence="8">
    <location>
        <begin position="81"/>
        <end position="274"/>
    </location>
</feature>
<dbReference type="GO" id="GO:0055085">
    <property type="term" value="P:transmembrane transport"/>
    <property type="evidence" value="ECO:0007669"/>
    <property type="project" value="InterPro"/>
</dbReference>
<feature type="transmembrane region" description="Helical" evidence="7">
    <location>
        <begin position="225"/>
        <end position="244"/>
    </location>
</feature>
<dbReference type="EMBL" id="PHHA01000002">
    <property type="protein sequence ID" value="PJG86324.1"/>
    <property type="molecule type" value="Genomic_DNA"/>
</dbReference>
<dbReference type="OrthoDB" id="9808005at2"/>
<accession>A0A2M8S5A6</accession>
<dbReference type="InterPro" id="IPR000515">
    <property type="entry name" value="MetI-like"/>
</dbReference>
<keyword evidence="2 7" id="KW-0813">Transport</keyword>
<name>A0A2M8S5A6_9PAST</name>
<evidence type="ECO:0000256" key="4">
    <source>
        <dbReference type="ARBA" id="ARBA00022692"/>
    </source>
</evidence>
<dbReference type="Proteomes" id="UP000229329">
    <property type="component" value="Unassembled WGS sequence"/>
</dbReference>
<feature type="transmembrane region" description="Helical" evidence="7">
    <location>
        <begin position="201"/>
        <end position="219"/>
    </location>
</feature>
<comment type="subcellular location">
    <subcellularLocation>
        <location evidence="1 7">Cell membrane</location>
        <topology evidence="1 7">Multi-pass membrane protein</topology>
    </subcellularLocation>
</comment>
<dbReference type="GO" id="GO:0005886">
    <property type="term" value="C:plasma membrane"/>
    <property type="evidence" value="ECO:0007669"/>
    <property type="project" value="UniProtKB-SubCell"/>
</dbReference>
<evidence type="ECO:0000256" key="5">
    <source>
        <dbReference type="ARBA" id="ARBA00022989"/>
    </source>
</evidence>
<dbReference type="Pfam" id="PF00528">
    <property type="entry name" value="BPD_transp_1"/>
    <property type="match status" value="1"/>
</dbReference>
<keyword evidence="6 7" id="KW-0472">Membrane</keyword>
<keyword evidence="10" id="KW-1185">Reference proteome</keyword>
<protein>
    <submittedName>
        <fullName evidence="9">ABC transporter permease</fullName>
    </submittedName>
</protein>
<keyword evidence="4 7" id="KW-0812">Transmembrane</keyword>
<dbReference type="PANTHER" id="PTHR30043">
    <property type="entry name" value="PHOSPHONATES TRANSPORT SYSTEM PERMEASE PROTEIN"/>
    <property type="match status" value="1"/>
</dbReference>
<evidence type="ECO:0000256" key="1">
    <source>
        <dbReference type="ARBA" id="ARBA00004651"/>
    </source>
</evidence>
<feature type="transmembrane region" description="Helical" evidence="7">
    <location>
        <begin position="79"/>
        <end position="104"/>
    </location>
</feature>
<reference evidence="9 10" key="1">
    <citation type="submission" date="2017-11" db="EMBL/GenBank/DDBJ databases">
        <title>Reclassification of Bisgaard taxon 7 as Conservatibacter flavescens gen. nov., sp. nov.</title>
        <authorList>
            <person name="Christensen H."/>
        </authorList>
    </citation>
    <scope>NUCLEOTIDE SEQUENCE [LARGE SCALE GENOMIC DNA]</scope>
    <source>
        <strain evidence="9 10">7_4</strain>
    </source>
</reference>
<dbReference type="PANTHER" id="PTHR30043:SF1">
    <property type="entry name" value="ABC TRANSPORT SYSTEM PERMEASE PROTEIN P69"/>
    <property type="match status" value="1"/>
</dbReference>
<sequence>MHKLLQHIDRYFIKYSFWLVLLLLIWSWLYILNEQPNAFSDLFQAKNVNYLMEFIEGMLGLDEAIPAYLDPEMWKKALWLTWETFVMSILATGIAAISMFILVLPSARNVAQGKLGFQAGWPHKIAYHCSRFLFLFSRAVPELMWAMILVFIFKPGIVPGALALAIHNLGVLGKLCGEVIEDMDERPIRYLAQNGASQTQILFYGIYPTVMHAFLNYILYRMENIIRATLIVGFVGAGGLGMQFKLAMSFFHYSEITLYLLCYLMLVYLTDLLSTWAKRYITTRD</sequence>
<comment type="similarity">
    <text evidence="7">Belongs to the binding-protein-dependent transport system permease family.</text>
</comment>
<dbReference type="PROSITE" id="PS50928">
    <property type="entry name" value="ABC_TM1"/>
    <property type="match status" value="1"/>
</dbReference>
<dbReference type="AlphaFoldDB" id="A0A2M8S5A6"/>
<dbReference type="CDD" id="cd06261">
    <property type="entry name" value="TM_PBP2"/>
    <property type="match status" value="1"/>
</dbReference>
<dbReference type="RefSeq" id="WP_100287600.1">
    <property type="nucleotide sequence ID" value="NZ_PHHA01000002.1"/>
</dbReference>
<evidence type="ECO:0000256" key="2">
    <source>
        <dbReference type="ARBA" id="ARBA00022448"/>
    </source>
</evidence>
<keyword evidence="5 7" id="KW-1133">Transmembrane helix</keyword>
<keyword evidence="3" id="KW-1003">Cell membrane</keyword>
<comment type="caution">
    <text evidence="9">The sequence shown here is derived from an EMBL/GenBank/DDBJ whole genome shotgun (WGS) entry which is preliminary data.</text>
</comment>
<organism evidence="9 10">
    <name type="scientific">Conservatibacter flavescens</name>
    <dbReference type="NCBI Taxonomy" id="28161"/>
    <lineage>
        <taxon>Bacteria</taxon>
        <taxon>Pseudomonadati</taxon>
        <taxon>Pseudomonadota</taxon>
        <taxon>Gammaproteobacteria</taxon>
        <taxon>Pasteurellales</taxon>
        <taxon>Pasteurellaceae</taxon>
        <taxon>Conservatibacter</taxon>
    </lineage>
</organism>
<dbReference type="InterPro" id="IPR035906">
    <property type="entry name" value="MetI-like_sf"/>
</dbReference>
<proteinExistence type="inferred from homology"/>
<evidence type="ECO:0000259" key="8">
    <source>
        <dbReference type="PROSITE" id="PS50928"/>
    </source>
</evidence>
<evidence type="ECO:0000256" key="6">
    <source>
        <dbReference type="ARBA" id="ARBA00023136"/>
    </source>
</evidence>
<evidence type="ECO:0000256" key="3">
    <source>
        <dbReference type="ARBA" id="ARBA00022475"/>
    </source>
</evidence>
<gene>
    <name evidence="9" type="ORF">CVP05_00485</name>
</gene>
<evidence type="ECO:0000313" key="9">
    <source>
        <dbReference type="EMBL" id="PJG86324.1"/>
    </source>
</evidence>
<evidence type="ECO:0000313" key="10">
    <source>
        <dbReference type="Proteomes" id="UP000229329"/>
    </source>
</evidence>
<feature type="transmembrane region" description="Helical" evidence="7">
    <location>
        <begin position="12"/>
        <end position="31"/>
    </location>
</feature>